<evidence type="ECO:0000313" key="6">
    <source>
        <dbReference type="Proteomes" id="UP000317238"/>
    </source>
</evidence>
<reference evidence="5 6" key="1">
    <citation type="submission" date="2019-02" db="EMBL/GenBank/DDBJ databases">
        <title>Deep-cultivation of Planctomycetes and their phenomic and genomic characterization uncovers novel biology.</title>
        <authorList>
            <person name="Wiegand S."/>
            <person name="Jogler M."/>
            <person name="Boedeker C."/>
            <person name="Pinto D."/>
            <person name="Vollmers J."/>
            <person name="Rivas-Marin E."/>
            <person name="Kohn T."/>
            <person name="Peeters S.H."/>
            <person name="Heuer A."/>
            <person name="Rast P."/>
            <person name="Oberbeckmann S."/>
            <person name="Bunk B."/>
            <person name="Jeske O."/>
            <person name="Meyerdierks A."/>
            <person name="Storesund J.E."/>
            <person name="Kallscheuer N."/>
            <person name="Luecker S."/>
            <person name="Lage O.M."/>
            <person name="Pohl T."/>
            <person name="Merkel B.J."/>
            <person name="Hornburger P."/>
            <person name="Mueller R.-W."/>
            <person name="Bruemmer F."/>
            <person name="Labrenz M."/>
            <person name="Spormann A.M."/>
            <person name="Op Den Camp H."/>
            <person name="Overmann J."/>
            <person name="Amann R."/>
            <person name="Jetten M.S.M."/>
            <person name="Mascher T."/>
            <person name="Medema M.H."/>
            <person name="Devos D.P."/>
            <person name="Kaster A.-K."/>
            <person name="Ovreas L."/>
            <person name="Rohde M."/>
            <person name="Galperin M.Y."/>
            <person name="Jogler C."/>
        </authorList>
    </citation>
    <scope>NUCLEOTIDE SEQUENCE [LARGE SCALE GENOMIC DNA]</scope>
    <source>
        <strain evidence="5 6">Pan14r</strain>
    </source>
</reference>
<dbReference type="Gene3D" id="3.90.220.20">
    <property type="entry name" value="DNA methylase specificity domains"/>
    <property type="match status" value="2"/>
</dbReference>
<keyword evidence="6" id="KW-1185">Reference proteome</keyword>
<dbReference type="PANTHER" id="PTHR30408">
    <property type="entry name" value="TYPE-1 RESTRICTION ENZYME ECOKI SPECIFICITY PROTEIN"/>
    <property type="match status" value="1"/>
</dbReference>
<gene>
    <name evidence="5" type="ORF">Pan14r_39570</name>
</gene>
<dbReference type="GO" id="GO:0003677">
    <property type="term" value="F:DNA binding"/>
    <property type="evidence" value="ECO:0007669"/>
    <property type="project" value="UniProtKB-KW"/>
</dbReference>
<comment type="similarity">
    <text evidence="1">Belongs to the type-I restriction system S methylase family.</text>
</comment>
<dbReference type="AlphaFoldDB" id="A0A5C5Y7J7"/>
<dbReference type="CDD" id="cd17253">
    <property type="entry name" value="RMtype1_S_Eco933I-TRD2-CR2_like"/>
    <property type="match status" value="1"/>
</dbReference>
<proteinExistence type="inferred from homology"/>
<feature type="domain" description="Type I restriction modification DNA specificity" evidence="4">
    <location>
        <begin position="5"/>
        <end position="169"/>
    </location>
</feature>
<evidence type="ECO:0000256" key="2">
    <source>
        <dbReference type="ARBA" id="ARBA00022747"/>
    </source>
</evidence>
<dbReference type="PANTHER" id="PTHR30408:SF12">
    <property type="entry name" value="TYPE I RESTRICTION ENZYME MJAVIII SPECIFICITY SUBUNIT"/>
    <property type="match status" value="1"/>
</dbReference>
<comment type="caution">
    <text evidence="5">The sequence shown here is derived from an EMBL/GenBank/DDBJ whole genome shotgun (WGS) entry which is preliminary data.</text>
</comment>
<name>A0A5C5Y7J7_9PLAN</name>
<dbReference type="InterPro" id="IPR000055">
    <property type="entry name" value="Restrct_endonuc_typeI_TRD"/>
</dbReference>
<organism evidence="5 6">
    <name type="scientific">Crateriforma conspicua</name>
    <dbReference type="NCBI Taxonomy" id="2527996"/>
    <lineage>
        <taxon>Bacteria</taxon>
        <taxon>Pseudomonadati</taxon>
        <taxon>Planctomycetota</taxon>
        <taxon>Planctomycetia</taxon>
        <taxon>Planctomycetales</taxon>
        <taxon>Planctomycetaceae</taxon>
        <taxon>Crateriforma</taxon>
    </lineage>
</organism>
<keyword evidence="2" id="KW-0680">Restriction system</keyword>
<evidence type="ECO:0000256" key="3">
    <source>
        <dbReference type="ARBA" id="ARBA00023125"/>
    </source>
</evidence>
<sequence length="389" mass="44711">MVHFRDVAESRLGKMLDKKKNKGSLKPYLRNPNVQWFKIDTSDLQMMPFEDGEEEKYGLNVGDVVICEGGEAGRAAIWDGSLPNMMIQKAIHRVRCSDDLLNRYLIYQLKIDYESGALSEYYTGTTIKHLTGQDLAEYRFPLPPISEQRRIAGILDAADAIRRKRQQAIALTEQFLRSTFLDMFGESVEARPSWKRRALADVLFFQEGPGVRKWQFRDKGIKLINVRNIVNGKLDPTNTERYLDELEVKSKYSHFLADEGDLVMATSGVTWGKTAWVRAEHLPICMNTSMVRFRPLDESEITREFMRAFLMSLPFTRQIDRLVTGSAQPNFGPSHLKQVEISLPPIELQLEYEAIAKNYDSAKRKSEKAMDQQDNLFNSLVQRAFRGEL</sequence>
<protein>
    <submittedName>
        <fullName evidence="5">EcoKI restriction-modification system protein HsdS</fullName>
    </submittedName>
</protein>
<accession>A0A5C5Y7J7</accession>
<dbReference type="GO" id="GO:0009307">
    <property type="term" value="P:DNA restriction-modification system"/>
    <property type="evidence" value="ECO:0007669"/>
    <property type="project" value="UniProtKB-KW"/>
</dbReference>
<dbReference type="EMBL" id="SJPL01000001">
    <property type="protein sequence ID" value="TWT71647.1"/>
    <property type="molecule type" value="Genomic_DNA"/>
</dbReference>
<dbReference type="InterPro" id="IPR052021">
    <property type="entry name" value="Type-I_RS_S_subunit"/>
</dbReference>
<dbReference type="SUPFAM" id="SSF116734">
    <property type="entry name" value="DNA methylase specificity domain"/>
    <property type="match status" value="2"/>
</dbReference>
<dbReference type="InterPro" id="IPR044946">
    <property type="entry name" value="Restrct_endonuc_typeI_TRD_sf"/>
</dbReference>
<dbReference type="Pfam" id="PF01420">
    <property type="entry name" value="Methylase_S"/>
    <property type="match status" value="2"/>
</dbReference>
<feature type="domain" description="Type I restriction modification DNA specificity" evidence="4">
    <location>
        <begin position="194"/>
        <end position="363"/>
    </location>
</feature>
<keyword evidence="3" id="KW-0238">DNA-binding</keyword>
<evidence type="ECO:0000256" key="1">
    <source>
        <dbReference type="ARBA" id="ARBA00010923"/>
    </source>
</evidence>
<evidence type="ECO:0000259" key="4">
    <source>
        <dbReference type="Pfam" id="PF01420"/>
    </source>
</evidence>
<dbReference type="Proteomes" id="UP000317238">
    <property type="component" value="Unassembled WGS sequence"/>
</dbReference>
<evidence type="ECO:0000313" key="5">
    <source>
        <dbReference type="EMBL" id="TWT71647.1"/>
    </source>
</evidence>